<accession>A0A0A9CT32</accession>
<organism evidence="1">
    <name type="scientific">Arundo donax</name>
    <name type="common">Giant reed</name>
    <name type="synonym">Donax arundinaceus</name>
    <dbReference type="NCBI Taxonomy" id="35708"/>
    <lineage>
        <taxon>Eukaryota</taxon>
        <taxon>Viridiplantae</taxon>
        <taxon>Streptophyta</taxon>
        <taxon>Embryophyta</taxon>
        <taxon>Tracheophyta</taxon>
        <taxon>Spermatophyta</taxon>
        <taxon>Magnoliopsida</taxon>
        <taxon>Liliopsida</taxon>
        <taxon>Poales</taxon>
        <taxon>Poaceae</taxon>
        <taxon>PACMAD clade</taxon>
        <taxon>Arundinoideae</taxon>
        <taxon>Arundineae</taxon>
        <taxon>Arundo</taxon>
    </lineage>
</organism>
<name>A0A0A9CT32_ARUDO</name>
<dbReference type="GO" id="GO:0003723">
    <property type="term" value="F:RNA binding"/>
    <property type="evidence" value="ECO:0007669"/>
    <property type="project" value="InterPro"/>
</dbReference>
<dbReference type="InterPro" id="IPR036612">
    <property type="entry name" value="KH_dom_type_1_sf"/>
</dbReference>
<protein>
    <submittedName>
        <fullName evidence="1">Rrp4, putative</fullName>
    </submittedName>
</protein>
<evidence type="ECO:0000313" key="1">
    <source>
        <dbReference type="EMBL" id="JAD78761.1"/>
    </source>
</evidence>
<dbReference type="AlphaFoldDB" id="A0A0A9CT32"/>
<dbReference type="SUPFAM" id="SSF54791">
    <property type="entry name" value="Eukaryotic type KH-domain (KH-domain type I)"/>
    <property type="match status" value="1"/>
</dbReference>
<dbReference type="EMBL" id="GBRH01219134">
    <property type="protein sequence ID" value="JAD78761.1"/>
    <property type="molecule type" value="Transcribed_RNA"/>
</dbReference>
<reference evidence="1" key="2">
    <citation type="journal article" date="2015" name="Data Brief">
        <title>Shoot transcriptome of the giant reed, Arundo donax.</title>
        <authorList>
            <person name="Barrero R.A."/>
            <person name="Guerrero F.D."/>
            <person name="Moolhuijzen P."/>
            <person name="Goolsby J.A."/>
            <person name="Tidwell J."/>
            <person name="Bellgard S.E."/>
            <person name="Bellgard M.I."/>
        </authorList>
    </citation>
    <scope>NUCLEOTIDE SEQUENCE</scope>
    <source>
        <tissue evidence="1">Shoot tissue taken approximately 20 cm above the soil surface</tissue>
    </source>
</reference>
<sequence>MGENTKLIVGQQKSSTEVENFTPLETRNHICRLANAVRVLSALGFTLTAELIIETAEASPSAKIAINYMLGPEFYVQTAEREAKRRADLVRKKNGVK</sequence>
<reference evidence="1" key="1">
    <citation type="submission" date="2014-09" db="EMBL/GenBank/DDBJ databases">
        <authorList>
            <person name="Magalhaes I.L.F."/>
            <person name="Oliveira U."/>
            <person name="Santos F.R."/>
            <person name="Vidigal T.H.D.A."/>
            <person name="Brescovit A.D."/>
            <person name="Santos A.J."/>
        </authorList>
    </citation>
    <scope>NUCLEOTIDE SEQUENCE</scope>
    <source>
        <tissue evidence="1">Shoot tissue taken approximately 20 cm above the soil surface</tissue>
    </source>
</reference>
<proteinExistence type="predicted"/>